<keyword evidence="4" id="KW-0150">Chloroplast</keyword>
<dbReference type="EMBL" id="CP136898">
    <property type="protein sequence ID" value="WOL20705.1"/>
    <property type="molecule type" value="Genomic_DNA"/>
</dbReference>
<sequence length="284" mass="31489">MLISGSKTPTNWLSCNVVSARTSSSLPLHALPTGRLPAFFVSSPPRPGNNQIRSSAERQALFNSIAKVYDNLNDLLSLGQHRTWKRMCISWSGAKTGDRVLDLCCGSGDLAFLLSQKVGPTGEVLGLDFSREQLSIASRRQEFYWKACYKNIEWIEGDALDLPFSDSYFDAITIGYGLRNLVDRQKAMHEIYRVLKPGSKVSILDFNKSTSSLINKFQEWIIDNVVVPAAASYGLSQEYKYLKSSIAEFLTGKELEKLAEEAGFSKAKHYEIGGGLMGNLVATR</sequence>
<dbReference type="AlphaFoldDB" id="A0AAQ3L6Z5"/>
<protein>
    <recommendedName>
        <fullName evidence="4">2-phytyl-1,4-beta-naphthoquinone methyltransferase, chloroplastic</fullName>
        <ecNumber evidence="4">2.1.1.329</ecNumber>
    </recommendedName>
    <alternativeName>
        <fullName evidence="4">Demethylphylloquinone methyltransferase</fullName>
    </alternativeName>
    <alternativeName>
        <fullName evidence="4">Menaquinone biosynthesis methyltransferase ubiE-like protein</fullName>
    </alternativeName>
</protein>
<evidence type="ECO:0000256" key="3">
    <source>
        <dbReference type="ARBA" id="ARBA00022691"/>
    </source>
</evidence>
<reference evidence="5 6" key="1">
    <citation type="submission" date="2023-10" db="EMBL/GenBank/DDBJ databases">
        <title>Chromosome-scale genome assembly provides insights into flower coloration mechanisms of Canna indica.</title>
        <authorList>
            <person name="Li C."/>
        </authorList>
    </citation>
    <scope>NUCLEOTIDE SEQUENCE [LARGE SCALE GENOMIC DNA]</scope>
    <source>
        <tissue evidence="5">Flower</tissue>
    </source>
</reference>
<dbReference type="Proteomes" id="UP001327560">
    <property type="component" value="Chromosome 9"/>
</dbReference>
<gene>
    <name evidence="4" type="primary">MENG</name>
    <name evidence="5" type="ORF">Cni_G29511</name>
</gene>
<comment type="subcellular location">
    <subcellularLocation>
        <location evidence="4">Plastid</location>
        <location evidence="4">Chloroplast</location>
    </subcellularLocation>
</comment>
<comment type="similarity">
    <text evidence="4">Belongs to the class I-like SAM-binding methyltransferase superfamily. MenG/UbiE family.</text>
</comment>
<dbReference type="NCBIfam" id="NF001244">
    <property type="entry name" value="PRK00216.1-5"/>
    <property type="match status" value="1"/>
</dbReference>
<dbReference type="GO" id="GO:0042372">
    <property type="term" value="P:phylloquinone biosynthetic process"/>
    <property type="evidence" value="ECO:0007669"/>
    <property type="project" value="UniProtKB-UniRule"/>
</dbReference>
<dbReference type="NCBIfam" id="TIGR01934">
    <property type="entry name" value="MenG_MenH_UbiE"/>
    <property type="match status" value="1"/>
</dbReference>
<dbReference type="GO" id="GO:0052624">
    <property type="term" value="F:2-phytyl-1,4-naphthoquinone methyltransferase activity"/>
    <property type="evidence" value="ECO:0007669"/>
    <property type="project" value="UniProtKB-UniRule"/>
</dbReference>
<dbReference type="InterPro" id="IPR023576">
    <property type="entry name" value="UbiE/COQ5_MeTrFase_CS"/>
</dbReference>
<accession>A0AAQ3L6Z5</accession>
<dbReference type="GO" id="GO:0009507">
    <property type="term" value="C:chloroplast"/>
    <property type="evidence" value="ECO:0007669"/>
    <property type="project" value="UniProtKB-SubCell"/>
</dbReference>
<evidence type="ECO:0000313" key="6">
    <source>
        <dbReference type="Proteomes" id="UP001327560"/>
    </source>
</evidence>
<keyword evidence="4" id="KW-0934">Plastid</keyword>
<dbReference type="SUPFAM" id="SSF53335">
    <property type="entry name" value="S-adenosyl-L-methionine-dependent methyltransferases"/>
    <property type="match status" value="1"/>
</dbReference>
<dbReference type="CDD" id="cd02440">
    <property type="entry name" value="AdoMet_MTases"/>
    <property type="match status" value="1"/>
</dbReference>
<dbReference type="Pfam" id="PF01209">
    <property type="entry name" value="Ubie_methyltran"/>
    <property type="match status" value="1"/>
</dbReference>
<keyword evidence="1 4" id="KW-0489">Methyltransferase</keyword>
<dbReference type="InterPro" id="IPR032904">
    <property type="entry name" value="MenG"/>
</dbReference>
<keyword evidence="3 4" id="KW-0949">S-adenosyl-L-methionine</keyword>
<dbReference type="PANTHER" id="PTHR43591:SF24">
    <property type="entry name" value="2-METHOXY-6-POLYPRENYL-1,4-BENZOQUINOL METHYLASE, MITOCHONDRIAL"/>
    <property type="match status" value="1"/>
</dbReference>
<comment type="catalytic activity">
    <reaction evidence="4">
        <text>demethylphylloquinol + S-adenosyl-L-methionine = phylloquinol + S-adenosyl-L-homocysteine + H(+)</text>
        <dbReference type="Rhea" id="RHEA:40551"/>
        <dbReference type="ChEBI" id="CHEBI:15378"/>
        <dbReference type="ChEBI" id="CHEBI:28433"/>
        <dbReference type="ChEBI" id="CHEBI:57856"/>
        <dbReference type="ChEBI" id="CHEBI:59789"/>
        <dbReference type="ChEBI" id="CHEBI:87844"/>
        <dbReference type="EC" id="2.1.1.329"/>
    </reaction>
</comment>
<dbReference type="EC" id="2.1.1.329" evidence="4"/>
<dbReference type="InterPro" id="IPR004033">
    <property type="entry name" value="UbiE/COQ5_MeTrFase"/>
</dbReference>
<dbReference type="PANTHER" id="PTHR43591">
    <property type="entry name" value="METHYLTRANSFERASE"/>
    <property type="match status" value="1"/>
</dbReference>
<evidence type="ECO:0000256" key="4">
    <source>
        <dbReference type="HAMAP-Rule" id="MF_03192"/>
    </source>
</evidence>
<evidence type="ECO:0000256" key="2">
    <source>
        <dbReference type="ARBA" id="ARBA00022679"/>
    </source>
</evidence>
<organism evidence="5 6">
    <name type="scientific">Canna indica</name>
    <name type="common">Indian-shot</name>
    <dbReference type="NCBI Taxonomy" id="4628"/>
    <lineage>
        <taxon>Eukaryota</taxon>
        <taxon>Viridiplantae</taxon>
        <taxon>Streptophyta</taxon>
        <taxon>Embryophyta</taxon>
        <taxon>Tracheophyta</taxon>
        <taxon>Spermatophyta</taxon>
        <taxon>Magnoliopsida</taxon>
        <taxon>Liliopsida</taxon>
        <taxon>Zingiberales</taxon>
        <taxon>Cannaceae</taxon>
        <taxon>Canna</taxon>
    </lineage>
</organism>
<evidence type="ECO:0000256" key="1">
    <source>
        <dbReference type="ARBA" id="ARBA00022603"/>
    </source>
</evidence>
<dbReference type="Gene3D" id="3.40.50.150">
    <property type="entry name" value="Vaccinia Virus protein VP39"/>
    <property type="match status" value="1"/>
</dbReference>
<keyword evidence="2 4" id="KW-0808">Transferase</keyword>
<dbReference type="HAMAP" id="MF_01813">
    <property type="entry name" value="MenG_UbiE_methyltr"/>
    <property type="match status" value="1"/>
</dbReference>
<dbReference type="GO" id="GO:0032259">
    <property type="term" value="P:methylation"/>
    <property type="evidence" value="ECO:0007669"/>
    <property type="project" value="UniProtKB-KW"/>
</dbReference>
<keyword evidence="6" id="KW-1185">Reference proteome</keyword>
<dbReference type="InterPro" id="IPR029063">
    <property type="entry name" value="SAM-dependent_MTases_sf"/>
</dbReference>
<name>A0AAQ3L6Z5_9LILI</name>
<evidence type="ECO:0000313" key="5">
    <source>
        <dbReference type="EMBL" id="WOL20705.1"/>
    </source>
</evidence>
<dbReference type="PROSITE" id="PS51608">
    <property type="entry name" value="SAM_MT_UBIE"/>
    <property type="match status" value="1"/>
</dbReference>
<dbReference type="PROSITE" id="PS01183">
    <property type="entry name" value="UBIE_1"/>
    <property type="match status" value="1"/>
</dbReference>
<comment type="function">
    <text evidence="4">Involved in the biosynthesis of phylloquinone (vitamin K1). Methyltransferase required for the conversion of 2-phytyl-1,4-beta-naphthoquinol to phylloquinol.</text>
</comment>
<proteinExistence type="inferred from homology"/>
<dbReference type="HAMAP" id="MF_01982">
    <property type="entry name" value="MenG_phylloquinone_subfam"/>
    <property type="match status" value="1"/>
</dbReference>